<evidence type="ECO:0000313" key="2">
    <source>
        <dbReference type="Proteomes" id="UP000325598"/>
    </source>
</evidence>
<comment type="caution">
    <text evidence="1">The sequence shown here is derived from an EMBL/GenBank/DDBJ whole genome shotgun (WGS) entry which is preliminary data.</text>
</comment>
<accession>A0A5J4LJD2</accession>
<proteinExistence type="predicted"/>
<dbReference type="Proteomes" id="UP000325598">
    <property type="component" value="Unassembled WGS sequence"/>
</dbReference>
<gene>
    <name evidence="1" type="ORF">San01_32850</name>
</gene>
<sequence length="48" mass="5340">MSGSPSPQGEDEKDPRFWTRERFHQVAFEGLMFLIKVLLPALFGGGCG</sequence>
<organism evidence="1 2">
    <name type="scientific">Streptomyces angustmyceticus</name>
    <dbReference type="NCBI Taxonomy" id="285578"/>
    <lineage>
        <taxon>Bacteria</taxon>
        <taxon>Bacillati</taxon>
        <taxon>Actinomycetota</taxon>
        <taxon>Actinomycetes</taxon>
        <taxon>Kitasatosporales</taxon>
        <taxon>Streptomycetaceae</taxon>
        <taxon>Streptomyces</taxon>
    </lineage>
</organism>
<dbReference type="GeneID" id="96752583"/>
<dbReference type="RefSeq" id="WP_158101096.1">
    <property type="nucleotide sequence ID" value="NZ_BLAG01000009.1"/>
</dbReference>
<dbReference type="EMBL" id="BLAG01000009">
    <property type="protein sequence ID" value="GES30798.1"/>
    <property type="molecule type" value="Genomic_DNA"/>
</dbReference>
<protein>
    <submittedName>
        <fullName evidence="1">Uncharacterized protein</fullName>
    </submittedName>
</protein>
<keyword evidence="2" id="KW-1185">Reference proteome</keyword>
<evidence type="ECO:0000313" key="1">
    <source>
        <dbReference type="EMBL" id="GES30798.1"/>
    </source>
</evidence>
<name>A0A5J4LJD2_9ACTN</name>
<reference evidence="1 2" key="1">
    <citation type="submission" date="2019-10" db="EMBL/GenBank/DDBJ databases">
        <title>Whole genome shotgun sequence of Streptomyces angustmyceticus NBRC 3934.</title>
        <authorList>
            <person name="Hosoyama A."/>
            <person name="Ichikawa N."/>
            <person name="Kimura A."/>
            <person name="Kitahashi Y."/>
            <person name="Komaki H."/>
            <person name="Uohara A."/>
        </authorList>
    </citation>
    <scope>NUCLEOTIDE SEQUENCE [LARGE SCALE GENOMIC DNA]</scope>
    <source>
        <strain evidence="1 2">NBRC 3934</strain>
    </source>
</reference>
<dbReference type="AlphaFoldDB" id="A0A5J4LJD2"/>